<evidence type="ECO:0000313" key="1">
    <source>
        <dbReference type="EMBL" id="GAA1866318.1"/>
    </source>
</evidence>
<reference evidence="1 2" key="1">
    <citation type="journal article" date="2019" name="Int. J. Syst. Evol. Microbiol.">
        <title>The Global Catalogue of Microorganisms (GCM) 10K type strain sequencing project: providing services to taxonomists for standard genome sequencing and annotation.</title>
        <authorList>
            <consortium name="The Broad Institute Genomics Platform"/>
            <consortium name="The Broad Institute Genome Sequencing Center for Infectious Disease"/>
            <person name="Wu L."/>
            <person name="Ma J."/>
        </authorList>
    </citation>
    <scope>NUCLEOTIDE SEQUENCE [LARGE SCALE GENOMIC DNA]</scope>
    <source>
        <strain evidence="1 2">JCM 14326</strain>
    </source>
</reference>
<protein>
    <recommendedName>
        <fullName evidence="3">Polyketide cyclase / dehydrase and lipid transport</fullName>
    </recommendedName>
</protein>
<keyword evidence="2" id="KW-1185">Reference proteome</keyword>
<dbReference type="InterPro" id="IPR023393">
    <property type="entry name" value="START-like_dom_sf"/>
</dbReference>
<evidence type="ECO:0008006" key="3">
    <source>
        <dbReference type="Google" id="ProtNLM"/>
    </source>
</evidence>
<accession>A0ABN2NG18</accession>
<dbReference type="Gene3D" id="3.30.530.20">
    <property type="match status" value="1"/>
</dbReference>
<comment type="caution">
    <text evidence="1">The sequence shown here is derived from an EMBL/GenBank/DDBJ whole genome shotgun (WGS) entry which is preliminary data.</text>
</comment>
<dbReference type="Proteomes" id="UP001501094">
    <property type="component" value="Unassembled WGS sequence"/>
</dbReference>
<sequence>MPWIWGATPAEDAARYPCDELAGSGDLRLLRAVSVAAPAETVWAWLGNLRVAPYSYDWLDNLGRRSPRALRTGLPPLQPGQRIMTIFTAEHVAPGSDLSIYLHDGPGLRLFGQVRVTYAVRPEGEGSRLIAVLRLAAGGGALSSARRLGLAWGDLLMMRKQLYTLRDLAEGRHDRP</sequence>
<proteinExistence type="predicted"/>
<name>A0ABN2NG18_9MICO</name>
<evidence type="ECO:0000313" key="2">
    <source>
        <dbReference type="Proteomes" id="UP001501094"/>
    </source>
</evidence>
<organism evidence="1 2">
    <name type="scientific">Myceligenerans crystallogenes</name>
    <dbReference type="NCBI Taxonomy" id="316335"/>
    <lineage>
        <taxon>Bacteria</taxon>
        <taxon>Bacillati</taxon>
        <taxon>Actinomycetota</taxon>
        <taxon>Actinomycetes</taxon>
        <taxon>Micrococcales</taxon>
        <taxon>Promicromonosporaceae</taxon>
        <taxon>Myceligenerans</taxon>
    </lineage>
</organism>
<gene>
    <name evidence="1" type="ORF">GCM10009751_25590</name>
</gene>
<dbReference type="EMBL" id="BAAANL010000005">
    <property type="protein sequence ID" value="GAA1866318.1"/>
    <property type="molecule type" value="Genomic_DNA"/>
</dbReference>
<dbReference type="SUPFAM" id="SSF55961">
    <property type="entry name" value="Bet v1-like"/>
    <property type="match status" value="1"/>
</dbReference>